<dbReference type="GO" id="GO:0006419">
    <property type="term" value="P:alanyl-tRNA aminoacylation"/>
    <property type="evidence" value="ECO:0007669"/>
    <property type="project" value="InterPro"/>
</dbReference>
<dbReference type="InterPro" id="IPR018162">
    <property type="entry name" value="Ala-tRNA-ligase_IIc_anticod-bd"/>
</dbReference>
<accession>A0A915D1S5</accession>
<dbReference type="PRINTS" id="PR00980">
    <property type="entry name" value="TRNASYNTHALA"/>
</dbReference>
<keyword evidence="7" id="KW-0648">Protein biosynthesis</keyword>
<dbReference type="WBParaSite" id="jg15007">
    <property type="protein sequence ID" value="jg15007"/>
    <property type="gene ID" value="jg15007"/>
</dbReference>
<evidence type="ECO:0000256" key="4">
    <source>
        <dbReference type="ARBA" id="ARBA00022741"/>
    </source>
</evidence>
<keyword evidence="8" id="KW-0030">Aminoacyl-tRNA synthetase</keyword>
<name>A0A915D1S5_9BILA</name>
<dbReference type="SUPFAM" id="SSF101353">
    <property type="entry name" value="Putative anticodon-binding domain of alanyl-tRNA synthetase (AlaRS)"/>
    <property type="match status" value="1"/>
</dbReference>
<dbReference type="InterPro" id="IPR050058">
    <property type="entry name" value="Ala-tRNA_ligase"/>
</dbReference>
<evidence type="ECO:0000256" key="1">
    <source>
        <dbReference type="ARBA" id="ARBA00008226"/>
    </source>
</evidence>
<dbReference type="GO" id="GO:0004813">
    <property type="term" value="F:alanine-tRNA ligase activity"/>
    <property type="evidence" value="ECO:0007669"/>
    <property type="project" value="InterPro"/>
</dbReference>
<organism evidence="10 11">
    <name type="scientific">Ditylenchus dipsaci</name>
    <dbReference type="NCBI Taxonomy" id="166011"/>
    <lineage>
        <taxon>Eukaryota</taxon>
        <taxon>Metazoa</taxon>
        <taxon>Ecdysozoa</taxon>
        <taxon>Nematoda</taxon>
        <taxon>Chromadorea</taxon>
        <taxon>Rhabditida</taxon>
        <taxon>Tylenchina</taxon>
        <taxon>Tylenchomorpha</taxon>
        <taxon>Sphaerularioidea</taxon>
        <taxon>Anguinidae</taxon>
        <taxon>Anguininae</taxon>
        <taxon>Ditylenchus</taxon>
    </lineage>
</organism>
<keyword evidence="6" id="KW-0694">RNA-binding</keyword>
<dbReference type="Proteomes" id="UP000887574">
    <property type="component" value="Unplaced"/>
</dbReference>
<dbReference type="InterPro" id="IPR002318">
    <property type="entry name" value="Ala-tRNA-lgiase_IIc"/>
</dbReference>
<protein>
    <submittedName>
        <fullName evidence="11">Alanyl-transfer RNA synthetases family profile domain-containing protein</fullName>
    </submittedName>
</protein>
<dbReference type="PANTHER" id="PTHR11777">
    <property type="entry name" value="ALANYL-TRNA SYNTHETASE"/>
    <property type="match status" value="1"/>
</dbReference>
<dbReference type="GO" id="GO:0005524">
    <property type="term" value="F:ATP binding"/>
    <property type="evidence" value="ECO:0007669"/>
    <property type="project" value="UniProtKB-KW"/>
</dbReference>
<evidence type="ECO:0000256" key="8">
    <source>
        <dbReference type="ARBA" id="ARBA00023146"/>
    </source>
</evidence>
<dbReference type="GO" id="GO:0005739">
    <property type="term" value="C:mitochondrion"/>
    <property type="evidence" value="ECO:0007669"/>
    <property type="project" value="TreeGrafter"/>
</dbReference>
<reference evidence="11" key="1">
    <citation type="submission" date="2022-11" db="UniProtKB">
        <authorList>
            <consortium name="WormBaseParasite"/>
        </authorList>
    </citation>
    <scope>IDENTIFICATION</scope>
</reference>
<dbReference type="PROSITE" id="PS50860">
    <property type="entry name" value="AA_TRNA_LIGASE_II_ALA"/>
    <property type="match status" value="1"/>
</dbReference>
<keyword evidence="10" id="KW-1185">Reference proteome</keyword>
<evidence type="ECO:0000256" key="3">
    <source>
        <dbReference type="ARBA" id="ARBA00022598"/>
    </source>
</evidence>
<dbReference type="GO" id="GO:0002161">
    <property type="term" value="F:aminoacyl-tRNA deacylase activity"/>
    <property type="evidence" value="ECO:0007669"/>
    <property type="project" value="TreeGrafter"/>
</dbReference>
<evidence type="ECO:0000256" key="7">
    <source>
        <dbReference type="ARBA" id="ARBA00022917"/>
    </source>
</evidence>
<keyword evidence="2" id="KW-0820">tRNA-binding</keyword>
<sequence>MQNKVSNYDTDLFTPIFEAIQGITGAPSYAGKIGSEDVNQVDTSYRIVADHIRTLTVGLSDGVVPDHHDRGYLMRRILRRAVRCAGENLGAKSGHIASIVPVVVQSLGEAFPELHRNCESVMKTINKEESQYRELLRDALRICRETIREEQTWKFVPGDFAWRLQAVHALPLELTKEVAEDHGLTVNMKEYEEARQKASVNDV</sequence>
<keyword evidence="4" id="KW-0547">Nucleotide-binding</keyword>
<evidence type="ECO:0000256" key="5">
    <source>
        <dbReference type="ARBA" id="ARBA00022840"/>
    </source>
</evidence>
<feature type="domain" description="Alanyl-transfer RNA synthetases family profile" evidence="9">
    <location>
        <begin position="1"/>
        <end position="203"/>
    </location>
</feature>
<evidence type="ECO:0000313" key="11">
    <source>
        <dbReference type="WBParaSite" id="jg15007"/>
    </source>
</evidence>
<dbReference type="PANTHER" id="PTHR11777:SF9">
    <property type="entry name" value="ALANINE--TRNA LIGASE, CYTOPLASMIC"/>
    <property type="match status" value="1"/>
</dbReference>
<evidence type="ECO:0000256" key="2">
    <source>
        <dbReference type="ARBA" id="ARBA00022555"/>
    </source>
</evidence>
<proteinExistence type="inferred from homology"/>
<keyword evidence="3" id="KW-0436">Ligase</keyword>
<dbReference type="InterPro" id="IPR018165">
    <property type="entry name" value="Ala-tRNA-synth_IIc_core"/>
</dbReference>
<keyword evidence="5" id="KW-0067">ATP-binding</keyword>
<dbReference type="AlphaFoldDB" id="A0A915D1S5"/>
<evidence type="ECO:0000313" key="10">
    <source>
        <dbReference type="Proteomes" id="UP000887574"/>
    </source>
</evidence>
<evidence type="ECO:0000259" key="9">
    <source>
        <dbReference type="PROSITE" id="PS50860"/>
    </source>
</evidence>
<evidence type="ECO:0000256" key="6">
    <source>
        <dbReference type="ARBA" id="ARBA00022884"/>
    </source>
</evidence>
<comment type="similarity">
    <text evidence="1">Belongs to the class-II aminoacyl-tRNA synthetase family.</text>
</comment>
<dbReference type="InterPro" id="IPR018164">
    <property type="entry name" value="Ala-tRNA-synth_IIc_N"/>
</dbReference>
<dbReference type="GO" id="GO:0000049">
    <property type="term" value="F:tRNA binding"/>
    <property type="evidence" value="ECO:0007669"/>
    <property type="project" value="UniProtKB-KW"/>
</dbReference>
<dbReference type="Pfam" id="PF01411">
    <property type="entry name" value="tRNA-synt_2c"/>
    <property type="match status" value="1"/>
</dbReference>